<evidence type="ECO:0000259" key="4">
    <source>
        <dbReference type="PROSITE" id="PS50102"/>
    </source>
</evidence>
<protein>
    <recommendedName>
        <fullName evidence="4">RRM domain-containing protein</fullName>
    </recommendedName>
</protein>
<dbReference type="PANTHER" id="PTHR23236">
    <property type="entry name" value="EUKARYOTIC TRANSLATION INITIATION FACTOR 4B/4H"/>
    <property type="match status" value="1"/>
</dbReference>
<dbReference type="Gene3D" id="3.30.70.330">
    <property type="match status" value="1"/>
</dbReference>
<feature type="compositionally biased region" description="Acidic residues" evidence="3">
    <location>
        <begin position="34"/>
        <end position="55"/>
    </location>
</feature>
<dbReference type="SMART" id="SM00360">
    <property type="entry name" value="RRM"/>
    <property type="match status" value="1"/>
</dbReference>
<feature type="compositionally biased region" description="Low complexity" evidence="3">
    <location>
        <begin position="56"/>
        <end position="72"/>
    </location>
</feature>
<dbReference type="PANTHER" id="PTHR23236:SF51">
    <property type="entry name" value="NUCLEOLAR PROTEIN 6"/>
    <property type="match status" value="1"/>
</dbReference>
<reference evidence="5" key="1">
    <citation type="journal article" date="2018" name="Genome Biol. Evol.">
        <title>Genomics and development of Lentinus tigrinus, a white-rot wood-decaying mushroom with dimorphic fruiting bodies.</title>
        <authorList>
            <person name="Wu B."/>
            <person name="Xu Z."/>
            <person name="Knudson A."/>
            <person name="Carlson A."/>
            <person name="Chen N."/>
            <person name="Kovaka S."/>
            <person name="LaButti K."/>
            <person name="Lipzen A."/>
            <person name="Pennachio C."/>
            <person name="Riley R."/>
            <person name="Schakwitz W."/>
            <person name="Umezawa K."/>
            <person name="Ohm R.A."/>
            <person name="Grigoriev I.V."/>
            <person name="Nagy L.G."/>
            <person name="Gibbons J."/>
            <person name="Hibbett D."/>
        </authorList>
    </citation>
    <scope>NUCLEOTIDE SEQUENCE [LARGE SCALE GENOMIC DNA]</scope>
    <source>
        <strain evidence="5">ALCF2SS1-6</strain>
    </source>
</reference>
<dbReference type="GO" id="GO:0019843">
    <property type="term" value="F:rRNA binding"/>
    <property type="evidence" value="ECO:0007669"/>
    <property type="project" value="TreeGrafter"/>
</dbReference>
<dbReference type="PROSITE" id="PS50102">
    <property type="entry name" value="RRM"/>
    <property type="match status" value="1"/>
</dbReference>
<gene>
    <name evidence="5" type="ORF">L227DRAFT_598257</name>
</gene>
<feature type="compositionally biased region" description="Low complexity" evidence="3">
    <location>
        <begin position="189"/>
        <end position="201"/>
    </location>
</feature>
<dbReference type="GO" id="GO:0042274">
    <property type="term" value="P:ribosomal small subunit biogenesis"/>
    <property type="evidence" value="ECO:0007669"/>
    <property type="project" value="TreeGrafter"/>
</dbReference>
<keyword evidence="1 2" id="KW-0694">RNA-binding</keyword>
<evidence type="ECO:0000256" key="1">
    <source>
        <dbReference type="ARBA" id="ARBA00022884"/>
    </source>
</evidence>
<feature type="compositionally biased region" description="Basic residues" evidence="3">
    <location>
        <begin position="9"/>
        <end position="28"/>
    </location>
</feature>
<organism evidence="5 6">
    <name type="scientific">Lentinus tigrinus ALCF2SS1-6</name>
    <dbReference type="NCBI Taxonomy" id="1328759"/>
    <lineage>
        <taxon>Eukaryota</taxon>
        <taxon>Fungi</taxon>
        <taxon>Dikarya</taxon>
        <taxon>Basidiomycota</taxon>
        <taxon>Agaricomycotina</taxon>
        <taxon>Agaricomycetes</taxon>
        <taxon>Polyporales</taxon>
        <taxon>Polyporaceae</taxon>
        <taxon>Lentinus</taxon>
    </lineage>
</organism>
<proteinExistence type="predicted"/>
<dbReference type="EMBL" id="ML122253">
    <property type="protein sequence ID" value="RPD64808.1"/>
    <property type="molecule type" value="Genomic_DNA"/>
</dbReference>
<dbReference type="SUPFAM" id="SSF54928">
    <property type="entry name" value="RNA-binding domain, RBD"/>
    <property type="match status" value="1"/>
</dbReference>
<evidence type="ECO:0000256" key="2">
    <source>
        <dbReference type="PROSITE-ProRule" id="PRU00176"/>
    </source>
</evidence>
<dbReference type="STRING" id="1328759.A0A5C2SND7"/>
<dbReference type="CDD" id="cd12400">
    <property type="entry name" value="RRM_Nop6"/>
    <property type="match status" value="1"/>
</dbReference>
<evidence type="ECO:0000256" key="3">
    <source>
        <dbReference type="SAM" id="MobiDB-lite"/>
    </source>
</evidence>
<sequence>MSSSAAQKLTKKQKKALAFRERKGKGKGKPTSFDELDNDVPVAEDQDLAEAELDAEAASVEAPKGRAKAGAKGADGVGEGAAEGAGKAKGSGKKRKRGEDEGGDGDGDGAERKEGGAQKQAKKKRKGVDGAVEVDGEEEAGEGGSKKEKGQQKQRYILFVGNLKYTTTKEAVEQHFAKCDPPPTVRLMTPKPSATSKSTTKSKGFAFVEFSHKNALQQGLKLHQSELDGRKINVELTAGGGGKSEARLEKVKKRNKELHDQRKKQVMKRTSGKKKTGEEGAQDDDVQMERPQRYSATSGVELVPLKKRTWSIPEADDVDEEGRPAKKRGSKKGKSRPPKPLGTGVNAIPVG</sequence>
<dbReference type="InterPro" id="IPR035979">
    <property type="entry name" value="RBD_domain_sf"/>
</dbReference>
<dbReference type="Proteomes" id="UP000313359">
    <property type="component" value="Unassembled WGS sequence"/>
</dbReference>
<feature type="compositionally biased region" description="Gly residues" evidence="3">
    <location>
        <begin position="73"/>
        <end position="89"/>
    </location>
</feature>
<feature type="region of interest" description="Disordered" evidence="3">
    <location>
        <begin position="177"/>
        <end position="201"/>
    </location>
</feature>
<feature type="compositionally biased region" description="Acidic residues" evidence="3">
    <location>
        <begin position="132"/>
        <end position="141"/>
    </location>
</feature>
<name>A0A5C2SND7_9APHY</name>
<dbReference type="Pfam" id="PF00076">
    <property type="entry name" value="RRM_1"/>
    <property type="match status" value="1"/>
</dbReference>
<keyword evidence="6" id="KW-1185">Reference proteome</keyword>
<feature type="compositionally biased region" description="Basic residues" evidence="3">
    <location>
        <begin position="250"/>
        <end position="274"/>
    </location>
</feature>
<dbReference type="InterPro" id="IPR000504">
    <property type="entry name" value="RRM_dom"/>
</dbReference>
<feature type="region of interest" description="Disordered" evidence="3">
    <location>
        <begin position="234"/>
        <end position="351"/>
    </location>
</feature>
<dbReference type="GO" id="GO:0005730">
    <property type="term" value="C:nucleolus"/>
    <property type="evidence" value="ECO:0007669"/>
    <property type="project" value="TreeGrafter"/>
</dbReference>
<feature type="compositionally biased region" description="Basic residues" evidence="3">
    <location>
        <begin position="325"/>
        <end position="337"/>
    </location>
</feature>
<evidence type="ECO:0000313" key="6">
    <source>
        <dbReference type="Proteomes" id="UP000313359"/>
    </source>
</evidence>
<dbReference type="InterPro" id="IPR012677">
    <property type="entry name" value="Nucleotide-bd_a/b_plait_sf"/>
</dbReference>
<feature type="domain" description="RRM" evidence="4">
    <location>
        <begin position="156"/>
        <end position="239"/>
    </location>
</feature>
<dbReference type="AlphaFoldDB" id="A0A5C2SND7"/>
<evidence type="ECO:0000313" key="5">
    <source>
        <dbReference type="EMBL" id="RPD64808.1"/>
    </source>
</evidence>
<accession>A0A5C2SND7</accession>
<feature type="region of interest" description="Disordered" evidence="3">
    <location>
        <begin position="1"/>
        <end position="153"/>
    </location>
</feature>
<dbReference type="OrthoDB" id="167718at2759"/>
<dbReference type="InterPro" id="IPR034228">
    <property type="entry name" value="Nop6_RRM"/>
</dbReference>